<dbReference type="SUPFAM" id="SSF90123">
    <property type="entry name" value="ABC transporter transmembrane region"/>
    <property type="match status" value="1"/>
</dbReference>
<evidence type="ECO:0000259" key="8">
    <source>
        <dbReference type="PROSITE" id="PS50893"/>
    </source>
</evidence>
<evidence type="ECO:0000256" key="6">
    <source>
        <dbReference type="ARBA" id="ARBA00023136"/>
    </source>
</evidence>
<dbReference type="SMART" id="SM00382">
    <property type="entry name" value="AAA"/>
    <property type="match status" value="1"/>
</dbReference>
<dbReference type="PANTHER" id="PTHR43394">
    <property type="entry name" value="ATP-DEPENDENT PERMEASE MDL1, MITOCHONDRIAL"/>
    <property type="match status" value="1"/>
</dbReference>
<dbReference type="InterPro" id="IPR017871">
    <property type="entry name" value="ABC_transporter-like_CS"/>
</dbReference>
<dbReference type="GO" id="GO:0015421">
    <property type="term" value="F:ABC-type oligopeptide transporter activity"/>
    <property type="evidence" value="ECO:0007669"/>
    <property type="project" value="TreeGrafter"/>
</dbReference>
<sequence length="604" mass="68736">MKFSEHIQIAKRAIKHLFTLSRRYTICLILHSVLKSLLPYVPIYFSARLIDALYERQPVERLTLYILLTVGLVFVLSLANVYVSSRQSILSNELYRNEEWMFSEKAMQMAYSSIEDPEVTLLRERIAMEAQTGYNLYRIISCTENGIFHLTRIVLSCSMTLPLFLLKELSLSLKLALVGGILLTVAWEMFSNRKSEKTINAFFEAGVKMNVLGEKYYNYMEHYSSGKDIRLYDMADSLLDFNVNTMHEYNKGVMKQETKIAALKAATVILSHILRFGIYLMLIRAALSGSITVGSIAQYVSCIMLLLTANSGLISEVQKALLNHGHLKRYFSYFDIPNPMYQGSLTVEKRDDNEYFVEFRDVSFCYPNTENYALRHVNLKFKIGEKLAVVGVNGSGKTTFIKLMCRLYDPTEGEILLNGVNIKKYDYDEYMSIFSIVFQDFRLFGFRLGENVAAGPQYDTDKAARCLRQAGFGERLSAMPAGVDSYLYKSFDGNGVEISGGESQKIALARALYKNAPFLILDEPTSALDPVSEYEVYSKFNEIAGDKTAIYISHRLASCRFCDKIAVFDGGEIIQTGSHDTLIAQENGKYHELWQAQAQYYVRR</sequence>
<dbReference type="InterPro" id="IPR039421">
    <property type="entry name" value="Type_1_exporter"/>
</dbReference>
<dbReference type="InterPro" id="IPR003593">
    <property type="entry name" value="AAA+_ATPase"/>
</dbReference>
<evidence type="ECO:0000256" key="5">
    <source>
        <dbReference type="ARBA" id="ARBA00022989"/>
    </source>
</evidence>
<dbReference type="EC" id="3.6.3.-" evidence="9"/>
<evidence type="ECO:0000313" key="10">
    <source>
        <dbReference type="Proteomes" id="UP000236311"/>
    </source>
</evidence>
<dbReference type="EMBL" id="OFSM01000002">
    <property type="protein sequence ID" value="SOY27697.1"/>
    <property type="molecule type" value="Genomic_DNA"/>
</dbReference>
<organism evidence="9 10">
    <name type="scientific">Acetatifactor muris</name>
    <dbReference type="NCBI Taxonomy" id="879566"/>
    <lineage>
        <taxon>Bacteria</taxon>
        <taxon>Bacillati</taxon>
        <taxon>Bacillota</taxon>
        <taxon>Clostridia</taxon>
        <taxon>Lachnospirales</taxon>
        <taxon>Lachnospiraceae</taxon>
        <taxon>Acetatifactor</taxon>
    </lineage>
</organism>
<dbReference type="AlphaFoldDB" id="A0A2K4ZB62"/>
<evidence type="ECO:0000256" key="7">
    <source>
        <dbReference type="SAM" id="Phobius"/>
    </source>
</evidence>
<dbReference type="GO" id="GO:0016887">
    <property type="term" value="F:ATP hydrolysis activity"/>
    <property type="evidence" value="ECO:0007669"/>
    <property type="project" value="InterPro"/>
</dbReference>
<keyword evidence="6 7" id="KW-0472">Membrane</keyword>
<evidence type="ECO:0000256" key="2">
    <source>
        <dbReference type="ARBA" id="ARBA00022692"/>
    </source>
</evidence>
<reference evidence="9 10" key="1">
    <citation type="submission" date="2018-01" db="EMBL/GenBank/DDBJ databases">
        <authorList>
            <person name="Gaut B.S."/>
            <person name="Morton B.R."/>
            <person name="Clegg M.T."/>
            <person name="Duvall M.R."/>
        </authorList>
    </citation>
    <scope>NUCLEOTIDE SEQUENCE [LARGE SCALE GENOMIC DNA]</scope>
    <source>
        <strain evidence="9">GP69</strain>
    </source>
</reference>
<dbReference type="PROSITE" id="PS00211">
    <property type="entry name" value="ABC_TRANSPORTER_1"/>
    <property type="match status" value="1"/>
</dbReference>
<dbReference type="InterPro" id="IPR003439">
    <property type="entry name" value="ABC_transporter-like_ATP-bd"/>
</dbReference>
<dbReference type="PANTHER" id="PTHR43394:SF1">
    <property type="entry name" value="ATP-BINDING CASSETTE SUB-FAMILY B MEMBER 10, MITOCHONDRIAL"/>
    <property type="match status" value="1"/>
</dbReference>
<feature type="transmembrane region" description="Helical" evidence="7">
    <location>
        <begin position="21"/>
        <end position="42"/>
    </location>
</feature>
<feature type="domain" description="ABC transporter" evidence="8">
    <location>
        <begin position="357"/>
        <end position="595"/>
    </location>
</feature>
<keyword evidence="9" id="KW-0378">Hydrolase</keyword>
<keyword evidence="2 7" id="KW-0812">Transmembrane</keyword>
<feature type="transmembrane region" description="Helical" evidence="7">
    <location>
        <begin position="62"/>
        <end position="83"/>
    </location>
</feature>
<dbReference type="CDD" id="cd03228">
    <property type="entry name" value="ABCC_MRP_Like"/>
    <property type="match status" value="1"/>
</dbReference>
<keyword evidence="4 9" id="KW-0067">ATP-binding</keyword>
<dbReference type="InterPro" id="IPR036640">
    <property type="entry name" value="ABC1_TM_sf"/>
</dbReference>
<dbReference type="PROSITE" id="PS50893">
    <property type="entry name" value="ABC_TRANSPORTER_2"/>
    <property type="match status" value="1"/>
</dbReference>
<accession>A0A2K4ZB62</accession>
<keyword evidence="3" id="KW-0547">Nucleotide-binding</keyword>
<gene>
    <name evidence="9" type="primary">msbA_2</name>
    <name evidence="9" type="ORF">AMURIS_00401</name>
</gene>
<proteinExistence type="predicted"/>
<feature type="transmembrane region" description="Helical" evidence="7">
    <location>
        <begin position="261"/>
        <end position="283"/>
    </location>
</feature>
<evidence type="ECO:0000256" key="1">
    <source>
        <dbReference type="ARBA" id="ARBA00004651"/>
    </source>
</evidence>
<dbReference type="Gene3D" id="1.20.1560.10">
    <property type="entry name" value="ABC transporter type 1, transmembrane domain"/>
    <property type="match status" value="1"/>
</dbReference>
<keyword evidence="5 7" id="KW-1133">Transmembrane helix</keyword>
<evidence type="ECO:0000256" key="3">
    <source>
        <dbReference type="ARBA" id="ARBA00022741"/>
    </source>
</evidence>
<protein>
    <submittedName>
        <fullName evidence="9">Lipid A export ATP-binding/permease protein MsbA</fullName>
        <ecNumber evidence="9">3.6.3.-</ecNumber>
    </submittedName>
</protein>
<dbReference type="InterPro" id="IPR027417">
    <property type="entry name" value="P-loop_NTPase"/>
</dbReference>
<comment type="subcellular location">
    <subcellularLocation>
        <location evidence="1">Cell membrane</location>
        <topology evidence="1">Multi-pass membrane protein</topology>
    </subcellularLocation>
</comment>
<dbReference type="GO" id="GO:0005524">
    <property type="term" value="F:ATP binding"/>
    <property type="evidence" value="ECO:0007669"/>
    <property type="project" value="UniProtKB-KW"/>
</dbReference>
<dbReference type="Gene3D" id="3.40.50.300">
    <property type="entry name" value="P-loop containing nucleotide triphosphate hydrolases"/>
    <property type="match status" value="1"/>
</dbReference>
<dbReference type="Proteomes" id="UP000236311">
    <property type="component" value="Unassembled WGS sequence"/>
</dbReference>
<dbReference type="SUPFAM" id="SSF52540">
    <property type="entry name" value="P-loop containing nucleoside triphosphate hydrolases"/>
    <property type="match status" value="1"/>
</dbReference>
<name>A0A2K4ZB62_9FIRM</name>
<keyword evidence="10" id="KW-1185">Reference proteome</keyword>
<evidence type="ECO:0000256" key="4">
    <source>
        <dbReference type="ARBA" id="ARBA00022840"/>
    </source>
</evidence>
<dbReference type="RefSeq" id="WP_242982260.1">
    <property type="nucleotide sequence ID" value="NZ_JANJZD010000002.1"/>
</dbReference>
<evidence type="ECO:0000313" key="9">
    <source>
        <dbReference type="EMBL" id="SOY27697.1"/>
    </source>
</evidence>
<dbReference type="Pfam" id="PF00005">
    <property type="entry name" value="ABC_tran"/>
    <property type="match status" value="1"/>
</dbReference>
<dbReference type="GO" id="GO:0005886">
    <property type="term" value="C:plasma membrane"/>
    <property type="evidence" value="ECO:0007669"/>
    <property type="project" value="UniProtKB-SubCell"/>
</dbReference>